<evidence type="ECO:0000313" key="2">
    <source>
        <dbReference type="EMBL" id="OTF74528.1"/>
    </source>
</evidence>
<organism evidence="2 3">
    <name type="scientific">Euroglyphus maynei</name>
    <name type="common">Mayne's house dust mite</name>
    <dbReference type="NCBI Taxonomy" id="6958"/>
    <lineage>
        <taxon>Eukaryota</taxon>
        <taxon>Metazoa</taxon>
        <taxon>Ecdysozoa</taxon>
        <taxon>Arthropoda</taxon>
        <taxon>Chelicerata</taxon>
        <taxon>Arachnida</taxon>
        <taxon>Acari</taxon>
        <taxon>Acariformes</taxon>
        <taxon>Sarcoptiformes</taxon>
        <taxon>Astigmata</taxon>
        <taxon>Psoroptidia</taxon>
        <taxon>Analgoidea</taxon>
        <taxon>Pyroglyphidae</taxon>
        <taxon>Pyroglyphinae</taxon>
        <taxon>Euroglyphus</taxon>
    </lineage>
</organism>
<dbReference type="InterPro" id="IPR036383">
    <property type="entry name" value="TSP1_rpt_sf"/>
</dbReference>
<accession>A0A1Y3B3H6</accession>
<evidence type="ECO:0000256" key="1">
    <source>
        <dbReference type="SAM" id="Phobius"/>
    </source>
</evidence>
<dbReference type="AlphaFoldDB" id="A0A1Y3B3H6"/>
<name>A0A1Y3B3H6_EURMA</name>
<dbReference type="SUPFAM" id="SSF82895">
    <property type="entry name" value="TSP-1 type 1 repeat"/>
    <property type="match status" value="1"/>
</dbReference>
<protein>
    <submittedName>
        <fullName evidence="2">Uncharacterized protein</fullName>
    </submittedName>
</protein>
<dbReference type="PROSITE" id="PS50092">
    <property type="entry name" value="TSP1"/>
    <property type="match status" value="1"/>
</dbReference>
<dbReference type="InterPro" id="IPR000884">
    <property type="entry name" value="TSP1_rpt"/>
</dbReference>
<proteinExistence type="predicted"/>
<feature type="non-terminal residue" evidence="2">
    <location>
        <position position="1"/>
    </location>
</feature>
<feature type="transmembrane region" description="Helical" evidence="1">
    <location>
        <begin position="66"/>
        <end position="93"/>
    </location>
</feature>
<reference evidence="2 3" key="1">
    <citation type="submission" date="2017-03" db="EMBL/GenBank/DDBJ databases">
        <title>Genome Survey of Euroglyphus maynei.</title>
        <authorList>
            <person name="Arlian L.G."/>
            <person name="Morgan M.S."/>
            <person name="Rider S.D."/>
        </authorList>
    </citation>
    <scope>NUCLEOTIDE SEQUENCE [LARGE SCALE GENOMIC DNA]</scope>
    <source>
        <strain evidence="2">Arlian Lab</strain>
        <tissue evidence="2">Whole body</tissue>
    </source>
</reference>
<dbReference type="EMBL" id="MUJZ01046637">
    <property type="protein sequence ID" value="OTF74528.1"/>
    <property type="molecule type" value="Genomic_DNA"/>
</dbReference>
<keyword evidence="1" id="KW-0472">Membrane</keyword>
<dbReference type="Proteomes" id="UP000194236">
    <property type="component" value="Unassembled WGS sequence"/>
</dbReference>
<keyword evidence="1" id="KW-0812">Transmembrane</keyword>
<sequence length="158" mass="18561">KECSCNDESIWSDWSEWSVCHNDVQIRERICQLTDRSCDGHFKEVKFCRSNGIYQRRTEHNHRVNWTLLITAIMLAVLLSSCVTAIILIYCFYNNQKHNKPDLMMNHTISSEPNTYEEPEKYRITTPLNSPYISSTLTRVSTLKKQTSFRAKLDDSNY</sequence>
<comment type="caution">
    <text evidence="2">The sequence shown here is derived from an EMBL/GenBank/DDBJ whole genome shotgun (WGS) entry which is preliminary data.</text>
</comment>
<evidence type="ECO:0000313" key="3">
    <source>
        <dbReference type="Proteomes" id="UP000194236"/>
    </source>
</evidence>
<gene>
    <name evidence="2" type="ORF">BLA29_012425</name>
</gene>
<keyword evidence="3" id="KW-1185">Reference proteome</keyword>
<keyword evidence="1" id="KW-1133">Transmembrane helix</keyword>